<dbReference type="GO" id="GO:0015074">
    <property type="term" value="P:DNA integration"/>
    <property type="evidence" value="ECO:0007669"/>
    <property type="project" value="InterPro"/>
</dbReference>
<evidence type="ECO:0000313" key="2">
    <source>
        <dbReference type="EMBL" id="KAF2887158.1"/>
    </source>
</evidence>
<dbReference type="Proteomes" id="UP000801492">
    <property type="component" value="Unassembled WGS sequence"/>
</dbReference>
<organism evidence="2 3">
    <name type="scientific">Ignelater luminosus</name>
    <name type="common">Cucubano</name>
    <name type="synonym">Pyrophorus luminosus</name>
    <dbReference type="NCBI Taxonomy" id="2038154"/>
    <lineage>
        <taxon>Eukaryota</taxon>
        <taxon>Metazoa</taxon>
        <taxon>Ecdysozoa</taxon>
        <taxon>Arthropoda</taxon>
        <taxon>Hexapoda</taxon>
        <taxon>Insecta</taxon>
        <taxon>Pterygota</taxon>
        <taxon>Neoptera</taxon>
        <taxon>Endopterygota</taxon>
        <taxon>Coleoptera</taxon>
        <taxon>Polyphaga</taxon>
        <taxon>Elateriformia</taxon>
        <taxon>Elateroidea</taxon>
        <taxon>Elateridae</taxon>
        <taxon>Agrypninae</taxon>
        <taxon>Pyrophorini</taxon>
        <taxon>Ignelater</taxon>
    </lineage>
</organism>
<keyword evidence="3" id="KW-1185">Reference proteome</keyword>
<name>A0A8K0G6A1_IGNLU</name>
<dbReference type="GO" id="GO:0003677">
    <property type="term" value="F:DNA binding"/>
    <property type="evidence" value="ECO:0007669"/>
    <property type="project" value="InterPro"/>
</dbReference>
<reference evidence="2" key="1">
    <citation type="submission" date="2019-08" db="EMBL/GenBank/DDBJ databases">
        <title>The genome of the North American firefly Photinus pyralis.</title>
        <authorList>
            <consortium name="Photinus pyralis genome working group"/>
            <person name="Fallon T.R."/>
            <person name="Sander Lower S.E."/>
            <person name="Weng J.-K."/>
        </authorList>
    </citation>
    <scope>NUCLEOTIDE SEQUENCE</scope>
    <source>
        <strain evidence="2">TRF0915ILg1</strain>
        <tissue evidence="2">Whole body</tissue>
    </source>
</reference>
<dbReference type="AlphaFoldDB" id="A0A8K0G6A1"/>
<feature type="domain" description="Transposase Tc1-like" evidence="1">
    <location>
        <begin position="51"/>
        <end position="108"/>
    </location>
</feature>
<accession>A0A8K0G6A1</accession>
<evidence type="ECO:0000259" key="1">
    <source>
        <dbReference type="Pfam" id="PF01498"/>
    </source>
</evidence>
<protein>
    <recommendedName>
        <fullName evidence="1">Transposase Tc1-like domain-containing protein</fullName>
    </recommendedName>
</protein>
<dbReference type="GO" id="GO:0006313">
    <property type="term" value="P:DNA transposition"/>
    <property type="evidence" value="ECO:0007669"/>
    <property type="project" value="InterPro"/>
</dbReference>
<comment type="caution">
    <text evidence="2">The sequence shown here is derived from an EMBL/GenBank/DDBJ whole genome shotgun (WGS) entry which is preliminary data.</text>
</comment>
<proteinExistence type="predicted"/>
<evidence type="ECO:0000313" key="3">
    <source>
        <dbReference type="Proteomes" id="UP000801492"/>
    </source>
</evidence>
<sequence>MNAVVKIRSVLLDKEEIVVWKRAYLKNIKRSDTEKCTGTALYRQVEEPKTISIVIRRNPGLTLRQGQAKLKQKNLDISYETIRIRLCHSGLKWRKTVKKPPLTKKNMMKPLVGQARTWIEILAT</sequence>
<gene>
    <name evidence="2" type="ORF">ILUMI_19015</name>
</gene>
<dbReference type="InterPro" id="IPR002492">
    <property type="entry name" value="Transposase_Tc1-like"/>
</dbReference>
<dbReference type="Pfam" id="PF01498">
    <property type="entry name" value="HTH_Tnp_Tc3_2"/>
    <property type="match status" value="1"/>
</dbReference>
<dbReference type="EMBL" id="VTPC01084878">
    <property type="protein sequence ID" value="KAF2887158.1"/>
    <property type="molecule type" value="Genomic_DNA"/>
</dbReference>